<accession>A0ACC1RXR5</accession>
<proteinExistence type="predicted"/>
<dbReference type="EMBL" id="JANRMS010001495">
    <property type="protein sequence ID" value="KAJ3527856.1"/>
    <property type="molecule type" value="Genomic_DNA"/>
</dbReference>
<organism evidence="1 2">
    <name type="scientific">Fusarium decemcellulare</name>
    <dbReference type="NCBI Taxonomy" id="57161"/>
    <lineage>
        <taxon>Eukaryota</taxon>
        <taxon>Fungi</taxon>
        <taxon>Dikarya</taxon>
        <taxon>Ascomycota</taxon>
        <taxon>Pezizomycotina</taxon>
        <taxon>Sordariomycetes</taxon>
        <taxon>Hypocreomycetidae</taxon>
        <taxon>Hypocreales</taxon>
        <taxon>Nectriaceae</taxon>
        <taxon>Fusarium</taxon>
        <taxon>Fusarium decemcellulare species complex</taxon>
    </lineage>
</organism>
<name>A0ACC1RXR5_9HYPO</name>
<gene>
    <name evidence="1" type="ORF">NM208_g10501</name>
</gene>
<sequence length="842" mass="95484">MAPTPTNNPAAPRASRRQSSNSSTRQSSSRPCGIHTTPTTNSRHRPRRRRKPPAQHVNTAVVNEIGRALRHGAMLDNERPRPFYAPIYVPPSTVPRKRRHPMDVDCNRAHDSGPARKRRGFVGGEESRPPSPAERTQNTSLVRGLVGLSSASRHHLKPHTDESVNRKRATKRAGPSSWLIPDKEIIPRNENVQIWEENDHVRKNEVTLRQLSTAHNTKSSPSGNIFSHKDNRLPEPQAVAAFAFYRIVCVISSACLLFVCLARLAISLVFPSTAVFHAVDWVEKAIALEVTLASIPRIVLFGEVSQANISQPGMLPLDGLSHDRDPLFDPNDSLPLQPKWFSNSTDFPRYVPWVTTSTGVFVPESDFLHDLDVVFTELCLGLRVLEASNLPSFTHDETFCGALRDARLDFELFHMWEISRLASYYTTASLLDNKVTLLNLVHLLELYQNGTESFGSDDARVRALYRTPTSSIDLARVSTLEPLATRKIEMAIPSDIPENFVSGWREVIEDQNSRLAAESATMSSTPANTPEPFTEYEANRPPRAVDYTAAQANNRTVAYLLSNVLKLIIDRPLQLKGMEIIDGSTYGDIITYAELLRALYKRVFELNILVMYAIHNAPTINRDLDKVEPNIQRQLGKRALRQFQDIAIFLDQIAIPRLSEMLLRANRGVVLLDEAQKRQDDLKSAVETTLSKGWVSYAGWWSRSRVYYYLPALKDIMFEWSLARRWILVEAEEVMTIYQGRNAEFQARHQTPLHMTSEQTDAWLRWQTDVVWSRWSLNDSRKDPEGAESFCPRIHDSLETDEDKAPVWERLVEWFIQRHDQPFPQFQCGDASRRHGDGGGLA</sequence>
<dbReference type="Proteomes" id="UP001148629">
    <property type="component" value="Unassembled WGS sequence"/>
</dbReference>
<comment type="caution">
    <text evidence="1">The sequence shown here is derived from an EMBL/GenBank/DDBJ whole genome shotgun (WGS) entry which is preliminary data.</text>
</comment>
<protein>
    <submittedName>
        <fullName evidence="1">Uncharacterized protein</fullName>
    </submittedName>
</protein>
<evidence type="ECO:0000313" key="2">
    <source>
        <dbReference type="Proteomes" id="UP001148629"/>
    </source>
</evidence>
<reference evidence="1" key="1">
    <citation type="submission" date="2022-08" db="EMBL/GenBank/DDBJ databases">
        <title>Genome Sequence of Fusarium decemcellulare.</title>
        <authorList>
            <person name="Buettner E."/>
        </authorList>
    </citation>
    <scope>NUCLEOTIDE SEQUENCE</scope>
    <source>
        <strain evidence="1">Babe19</strain>
    </source>
</reference>
<evidence type="ECO:0000313" key="1">
    <source>
        <dbReference type="EMBL" id="KAJ3527856.1"/>
    </source>
</evidence>
<keyword evidence="2" id="KW-1185">Reference proteome</keyword>